<dbReference type="Proteomes" id="UP000053555">
    <property type="component" value="Unassembled WGS sequence"/>
</dbReference>
<dbReference type="EC" id="1.10.3.1" evidence="9"/>
<name>A0A0B2P669_GLYSO</name>
<comment type="similarity">
    <text evidence="2">Belongs to the tyrosinase family.</text>
</comment>
<keyword evidence="3" id="KW-0479">Metal-binding</keyword>
<keyword evidence="7" id="KW-1015">Disulfide bond</keyword>
<dbReference type="InterPro" id="IPR050316">
    <property type="entry name" value="Tyrosinase/Hemocyanin"/>
</dbReference>
<feature type="domain" description="Tyrosinase copper-binding" evidence="8">
    <location>
        <begin position="57"/>
        <end position="74"/>
    </location>
</feature>
<dbReference type="AlphaFoldDB" id="A0A0B2P669"/>
<dbReference type="InterPro" id="IPR022740">
    <property type="entry name" value="Polyphenol_oxidase_C"/>
</dbReference>
<dbReference type="GO" id="GO:0004097">
    <property type="term" value="F:catechol oxidase activity"/>
    <property type="evidence" value="ECO:0007669"/>
    <property type="project" value="UniProtKB-EC"/>
</dbReference>
<dbReference type="PANTHER" id="PTHR11474">
    <property type="entry name" value="TYROSINASE FAMILY MEMBER"/>
    <property type="match status" value="1"/>
</dbReference>
<keyword evidence="6" id="KW-0186">Copper</keyword>
<evidence type="ECO:0000256" key="5">
    <source>
        <dbReference type="ARBA" id="ARBA00023002"/>
    </source>
</evidence>
<dbReference type="PANTHER" id="PTHR11474:SF76">
    <property type="entry name" value="SHKT DOMAIN-CONTAINING PROTEIN"/>
    <property type="match status" value="1"/>
</dbReference>
<evidence type="ECO:0000256" key="1">
    <source>
        <dbReference type="ARBA" id="ARBA00001973"/>
    </source>
</evidence>
<keyword evidence="4" id="KW-0883">Thioether bond</keyword>
<dbReference type="PRINTS" id="PR00092">
    <property type="entry name" value="TYROSINASE"/>
</dbReference>
<dbReference type="Pfam" id="PF00264">
    <property type="entry name" value="Tyrosinase"/>
    <property type="match status" value="1"/>
</dbReference>
<accession>A0A0B2P669</accession>
<dbReference type="InterPro" id="IPR022739">
    <property type="entry name" value="Polyphenol_oxidase_cen"/>
</dbReference>
<evidence type="ECO:0000256" key="6">
    <source>
        <dbReference type="ARBA" id="ARBA00023008"/>
    </source>
</evidence>
<dbReference type="PROSITE" id="PS00497">
    <property type="entry name" value="TYROSINASE_1"/>
    <property type="match status" value="1"/>
</dbReference>
<dbReference type="Gene3D" id="1.10.1280.10">
    <property type="entry name" value="Di-copper center containing domain from catechol oxidase"/>
    <property type="match status" value="1"/>
</dbReference>
<reference evidence="9" key="1">
    <citation type="submission" date="2014-07" db="EMBL/GenBank/DDBJ databases">
        <title>Identification of a novel salt tolerance gene in wild soybean by whole-genome sequencing.</title>
        <authorList>
            <person name="Lam H.-M."/>
            <person name="Qi X."/>
            <person name="Li M.-W."/>
            <person name="Liu X."/>
            <person name="Xie M."/>
            <person name="Ni M."/>
            <person name="Xu X."/>
        </authorList>
    </citation>
    <scope>NUCLEOTIDE SEQUENCE [LARGE SCALE GENOMIC DNA]</scope>
    <source>
        <tissue evidence="9">Root</tissue>
    </source>
</reference>
<evidence type="ECO:0000256" key="7">
    <source>
        <dbReference type="ARBA" id="ARBA00023157"/>
    </source>
</evidence>
<evidence type="ECO:0000259" key="8">
    <source>
        <dbReference type="PROSITE" id="PS00497"/>
    </source>
</evidence>
<dbReference type="SUPFAM" id="SSF48056">
    <property type="entry name" value="Di-copper centre-containing domain"/>
    <property type="match status" value="1"/>
</dbReference>
<protein>
    <submittedName>
        <fullName evidence="9">Polyphenol oxidase II, chloroplastic</fullName>
        <ecNumber evidence="9">1.10.3.1</ecNumber>
    </submittedName>
</protein>
<comment type="cofactor">
    <cofactor evidence="1">
        <name>Cu(2+)</name>
        <dbReference type="ChEBI" id="CHEBI:29036"/>
    </cofactor>
</comment>
<evidence type="ECO:0000256" key="3">
    <source>
        <dbReference type="ARBA" id="ARBA00022723"/>
    </source>
</evidence>
<sequence length="403" mass="46613">MVDEEYITKLEKGIALMKALPDDDPRNFIQQAKVHCAYCNGAYHLRHPFQDTKLNIHRSWFFFPFHRWYLYFFERTLGKLIGDPNFALPFWNWDSVEGMQIPSYFNNPNSSLYHQLRNQNHLPPHVVDLNYNKLDPNDDTPSHQQVSYNLAFMYKQMVLASTKELFMGSPFRLGDNPTPGMGSIEAAPHNTVHTWVGAADKPHHEDMGAFYTAARDLIFYAHHLNSDRLWGLWKTLEGRRKDYSDDPNWLDSDFYFYDENANFVRVKVRDCLDTKKLGYVYEDVDLPWLRTPPTSPKSKLLRKAKKSPLPSHQQVSYNLAFMYKQMVLANNLSEPDQTEFVGTFVNLFHGQGHNINTSFKVGISKVLECLEAEEDDVVLVTLVPKVGKGDVIIGGIKIEFIPK</sequence>
<dbReference type="Pfam" id="PF12143">
    <property type="entry name" value="PPO1_KFDV"/>
    <property type="match status" value="1"/>
</dbReference>
<dbReference type="InterPro" id="IPR008922">
    <property type="entry name" value="Di-copper_centre_dom_sf"/>
</dbReference>
<dbReference type="Pfam" id="PF12142">
    <property type="entry name" value="PPO1_DWL"/>
    <property type="match status" value="1"/>
</dbReference>
<dbReference type="EMBL" id="KN669906">
    <property type="protein sequence ID" value="KHN03178.1"/>
    <property type="molecule type" value="Genomic_DNA"/>
</dbReference>
<evidence type="ECO:0000256" key="4">
    <source>
        <dbReference type="ARBA" id="ARBA00022784"/>
    </source>
</evidence>
<evidence type="ECO:0000313" key="9">
    <source>
        <dbReference type="EMBL" id="KHN03178.1"/>
    </source>
</evidence>
<organism evidence="9">
    <name type="scientific">Glycine soja</name>
    <name type="common">Wild soybean</name>
    <dbReference type="NCBI Taxonomy" id="3848"/>
    <lineage>
        <taxon>Eukaryota</taxon>
        <taxon>Viridiplantae</taxon>
        <taxon>Streptophyta</taxon>
        <taxon>Embryophyta</taxon>
        <taxon>Tracheophyta</taxon>
        <taxon>Spermatophyta</taxon>
        <taxon>Magnoliopsida</taxon>
        <taxon>eudicotyledons</taxon>
        <taxon>Gunneridae</taxon>
        <taxon>Pentapetalae</taxon>
        <taxon>rosids</taxon>
        <taxon>fabids</taxon>
        <taxon>Fabales</taxon>
        <taxon>Fabaceae</taxon>
        <taxon>Papilionoideae</taxon>
        <taxon>50 kb inversion clade</taxon>
        <taxon>NPAAA clade</taxon>
        <taxon>indigoferoid/millettioid clade</taxon>
        <taxon>Phaseoleae</taxon>
        <taxon>Glycine</taxon>
        <taxon>Glycine subgen. Soja</taxon>
    </lineage>
</organism>
<dbReference type="GO" id="GO:0046872">
    <property type="term" value="F:metal ion binding"/>
    <property type="evidence" value="ECO:0007669"/>
    <property type="project" value="UniProtKB-KW"/>
</dbReference>
<dbReference type="InterPro" id="IPR002227">
    <property type="entry name" value="Tyrosinase_Cu-bd"/>
</dbReference>
<evidence type="ECO:0000256" key="2">
    <source>
        <dbReference type="ARBA" id="ARBA00009928"/>
    </source>
</evidence>
<keyword evidence="5 9" id="KW-0560">Oxidoreductase</keyword>
<proteinExistence type="inferred from homology"/>
<gene>
    <name evidence="9" type="ORF">glysoja_042110</name>
</gene>